<dbReference type="Proteomes" id="UP000294947">
    <property type="component" value="Unassembled WGS sequence"/>
</dbReference>
<gene>
    <name evidence="2" type="ORF">E1288_25470</name>
</gene>
<dbReference type="AlphaFoldDB" id="A0A4V2YKQ3"/>
<dbReference type="InterPro" id="IPR050383">
    <property type="entry name" value="GlyoxalaseI/FosfomycinResist"/>
</dbReference>
<dbReference type="Gene3D" id="3.10.180.10">
    <property type="entry name" value="2,3-Dihydroxybiphenyl 1,2-Dioxygenase, domain 1"/>
    <property type="match status" value="1"/>
</dbReference>
<evidence type="ECO:0000313" key="2">
    <source>
        <dbReference type="EMBL" id="TDD43737.1"/>
    </source>
</evidence>
<comment type="caution">
    <text evidence="2">The sequence shown here is derived from an EMBL/GenBank/DDBJ whole genome shotgun (WGS) entry which is preliminary data.</text>
</comment>
<feature type="domain" description="VOC" evidence="1">
    <location>
        <begin position="6"/>
        <end position="127"/>
    </location>
</feature>
<dbReference type="OrthoDB" id="9792626at2"/>
<dbReference type="SUPFAM" id="SSF54593">
    <property type="entry name" value="Glyoxalase/Bleomycin resistance protein/Dihydroxybiphenyl dioxygenase"/>
    <property type="match status" value="1"/>
</dbReference>
<dbReference type="Pfam" id="PF00903">
    <property type="entry name" value="Glyoxalase"/>
    <property type="match status" value="1"/>
</dbReference>
<reference evidence="2 3" key="1">
    <citation type="submission" date="2019-03" db="EMBL/GenBank/DDBJ databases">
        <title>Draft genome sequences of novel Actinobacteria.</title>
        <authorList>
            <person name="Sahin N."/>
            <person name="Ay H."/>
            <person name="Saygin H."/>
        </authorList>
    </citation>
    <scope>NUCLEOTIDE SEQUENCE [LARGE SCALE GENOMIC DNA]</scope>
    <source>
        <strain evidence="2 3">7K502</strain>
    </source>
</reference>
<proteinExistence type="predicted"/>
<protein>
    <submittedName>
        <fullName evidence="2">VOC family protein</fullName>
    </submittedName>
</protein>
<dbReference type="InterPro" id="IPR037523">
    <property type="entry name" value="VOC_core"/>
</dbReference>
<sequence length="147" mass="16052">MTMTSGVNELVLEVADLDAAERFYTEVLGFPVIERWEGGHWRNREAVWVLAGGTRIGLWKPALGIARARGGVHVHYALSVSDDEYDAVVERVRARGAQVDEVEFGPGNARSAYVADPDHNVVEFWTWDVKQGSPGAPSAISEGVFGV</sequence>
<organism evidence="2 3">
    <name type="scientific">Saccharopolyspora elongata</name>
    <dbReference type="NCBI Taxonomy" id="2530387"/>
    <lineage>
        <taxon>Bacteria</taxon>
        <taxon>Bacillati</taxon>
        <taxon>Actinomycetota</taxon>
        <taxon>Actinomycetes</taxon>
        <taxon>Pseudonocardiales</taxon>
        <taxon>Pseudonocardiaceae</taxon>
        <taxon>Saccharopolyspora</taxon>
    </lineage>
</organism>
<evidence type="ECO:0000259" key="1">
    <source>
        <dbReference type="PROSITE" id="PS51819"/>
    </source>
</evidence>
<dbReference type="CDD" id="cd06587">
    <property type="entry name" value="VOC"/>
    <property type="match status" value="1"/>
</dbReference>
<name>A0A4V2YKQ3_9PSEU</name>
<dbReference type="EMBL" id="SMKW01000037">
    <property type="protein sequence ID" value="TDD43737.1"/>
    <property type="molecule type" value="Genomic_DNA"/>
</dbReference>
<evidence type="ECO:0000313" key="3">
    <source>
        <dbReference type="Proteomes" id="UP000294947"/>
    </source>
</evidence>
<keyword evidence="3" id="KW-1185">Reference proteome</keyword>
<dbReference type="InterPro" id="IPR004360">
    <property type="entry name" value="Glyas_Fos-R_dOase_dom"/>
</dbReference>
<accession>A0A4V2YKQ3</accession>
<dbReference type="PROSITE" id="PS51819">
    <property type="entry name" value="VOC"/>
    <property type="match status" value="1"/>
</dbReference>
<dbReference type="InterPro" id="IPR029068">
    <property type="entry name" value="Glyas_Bleomycin-R_OHBP_Dase"/>
</dbReference>
<dbReference type="PANTHER" id="PTHR21366">
    <property type="entry name" value="GLYOXALASE FAMILY PROTEIN"/>
    <property type="match status" value="1"/>
</dbReference>